<dbReference type="Gene3D" id="1.20.1440.30">
    <property type="entry name" value="Biosynthetic Protein domain"/>
    <property type="match status" value="1"/>
</dbReference>
<comment type="caution">
    <text evidence="1">The sequence shown here is derived from an EMBL/GenBank/DDBJ whole genome shotgun (WGS) entry which is preliminary data.</text>
</comment>
<dbReference type="Gene3D" id="3.30.1870.10">
    <property type="entry name" value="EreA-like, domain 2"/>
    <property type="match status" value="1"/>
</dbReference>
<dbReference type="InterPro" id="IPR007815">
    <property type="entry name" value="Emycin_Estase"/>
</dbReference>
<dbReference type="PANTHER" id="PTHR31299">
    <property type="entry name" value="ESTERASE, PUTATIVE (AFU_ORTHOLOGUE AFUA_1G05850)-RELATED"/>
    <property type="match status" value="1"/>
</dbReference>
<accession>A0ABX2EVH1</accession>
<dbReference type="SUPFAM" id="SSF159501">
    <property type="entry name" value="EreA/ChaN-like"/>
    <property type="match status" value="1"/>
</dbReference>
<dbReference type="PANTHER" id="PTHR31299:SF0">
    <property type="entry name" value="ESTERASE, PUTATIVE (AFU_ORTHOLOGUE AFUA_1G05850)-RELATED"/>
    <property type="match status" value="1"/>
</dbReference>
<dbReference type="InterPro" id="IPR014622">
    <property type="entry name" value="UCP036794_erythomycin"/>
</dbReference>
<dbReference type="EMBL" id="JAAATY010000001">
    <property type="protein sequence ID" value="NRN62964.1"/>
    <property type="molecule type" value="Genomic_DNA"/>
</dbReference>
<reference evidence="1 2" key="1">
    <citation type="submission" date="2020-01" db="EMBL/GenBank/DDBJ databases">
        <title>Kibdelosporangium persica a novel Actinomycetes from a hot desert in Iran.</title>
        <authorList>
            <person name="Safaei N."/>
            <person name="Zaburannyi N."/>
            <person name="Mueller R."/>
            <person name="Wink J."/>
        </authorList>
    </citation>
    <scope>NUCLEOTIDE SEQUENCE [LARGE SCALE GENOMIC DNA]</scope>
    <source>
        <strain evidence="1 2">4NS15</strain>
    </source>
</reference>
<evidence type="ECO:0000313" key="2">
    <source>
        <dbReference type="Proteomes" id="UP000763557"/>
    </source>
</evidence>
<name>A0ABX2EVH1_9PSEU</name>
<dbReference type="Gene3D" id="3.40.1660.10">
    <property type="entry name" value="EreA-like (biosynthetic domain)"/>
    <property type="match status" value="1"/>
</dbReference>
<protein>
    <submittedName>
        <fullName evidence="1">Erythromycin esterase</fullName>
    </submittedName>
</protein>
<dbReference type="InterPro" id="IPR052036">
    <property type="entry name" value="Hydrolase/PRTase-associated"/>
</dbReference>
<dbReference type="PIRSF" id="PIRSF036794">
    <property type="entry name" value="UCP_erythr_ester"/>
    <property type="match status" value="1"/>
</dbReference>
<evidence type="ECO:0000313" key="1">
    <source>
        <dbReference type="EMBL" id="NRN62964.1"/>
    </source>
</evidence>
<dbReference type="CDD" id="cd14728">
    <property type="entry name" value="Ere-like"/>
    <property type="match status" value="1"/>
</dbReference>
<keyword evidence="2" id="KW-1185">Reference proteome</keyword>
<sequence>MTAPGMVSQQEKGVLMGQSVFGRGLVVTLVCAGMLGGASAASAGRSEHPVTGWVTQTMAPLDRVDPAGSLDDLAPLRESVRQAQIVGLGESVHGASEELRLKHRVLRVLVEQLGFRSIAWEDQWTTGVEVDEYISGGAVDLGVVLGNLGPMWQNHEVADVLLWLRDFNKGRADKVRFVGVEYYLTGLSAYDAVDAFVARTAPERLAEVRAHLRVIRPASADIFGHIAKYQAIVDKQPFITAAQKVHDLVTSLPHKPGDRAHALAVGHARQIKFFYEHYSRSAADGLVYRDARAAENLRWWRDHSGDKVAYWAASPHVANAPHLRIAIPPDPDMRFASAGSYLRDWYGRRYVPIGFTFDHGTVSVSPGETVALPAPPRHWFEWPLGAVRADQFAVDLRVPAPPEVRSWLRAPIVTRGLPDRGPGSYTSGGSVGQWFDVIVHRQKVTPAQPV</sequence>
<dbReference type="Pfam" id="PF05139">
    <property type="entry name" value="Erythro_esteras"/>
    <property type="match status" value="1"/>
</dbReference>
<organism evidence="1 2">
    <name type="scientific">Kibdelosporangium persicum</name>
    <dbReference type="NCBI Taxonomy" id="2698649"/>
    <lineage>
        <taxon>Bacteria</taxon>
        <taxon>Bacillati</taxon>
        <taxon>Actinomycetota</taxon>
        <taxon>Actinomycetes</taxon>
        <taxon>Pseudonocardiales</taxon>
        <taxon>Pseudonocardiaceae</taxon>
        <taxon>Kibdelosporangium</taxon>
    </lineage>
</organism>
<gene>
    <name evidence="1" type="ORF">GC106_1650</name>
</gene>
<proteinExistence type="predicted"/>
<dbReference type="Proteomes" id="UP000763557">
    <property type="component" value="Unassembled WGS sequence"/>
</dbReference>